<keyword evidence="1" id="KW-0732">Signal</keyword>
<feature type="signal peptide" evidence="1">
    <location>
        <begin position="1"/>
        <end position="40"/>
    </location>
</feature>
<evidence type="ECO:0000256" key="1">
    <source>
        <dbReference type="SAM" id="SignalP"/>
    </source>
</evidence>
<dbReference type="KEGG" id="moc:BB934_20800"/>
<name>A0A1B2EK70_9HYPH</name>
<gene>
    <name evidence="2" type="ORF">BB934_20800</name>
</gene>
<proteinExistence type="predicted"/>
<accession>A0A1B2EK70</accession>
<evidence type="ECO:0000313" key="2">
    <source>
        <dbReference type="EMBL" id="ANY80370.1"/>
    </source>
</evidence>
<dbReference type="AlphaFoldDB" id="A0A1B2EK70"/>
<organism evidence="2">
    <name type="scientific">Microvirga ossetica</name>
    <dbReference type="NCBI Taxonomy" id="1882682"/>
    <lineage>
        <taxon>Bacteria</taxon>
        <taxon>Pseudomonadati</taxon>
        <taxon>Pseudomonadota</taxon>
        <taxon>Alphaproteobacteria</taxon>
        <taxon>Hyphomicrobiales</taxon>
        <taxon>Methylobacteriaceae</taxon>
        <taxon>Microvirga</taxon>
    </lineage>
</organism>
<feature type="chain" id="PRO_5008536038" evidence="1">
    <location>
        <begin position="41"/>
        <end position="103"/>
    </location>
</feature>
<sequence>MKASGASYKARKSAFGGSFKVLAVLAVAVACGLASESAVAAHPGHGEAAKPVKEATTPVAAKDVETTSSIGMNVAGDPYCNVSRKRLFVEGEGWIVRRVTTCY</sequence>
<dbReference type="PROSITE" id="PS51257">
    <property type="entry name" value="PROKAR_LIPOPROTEIN"/>
    <property type="match status" value="1"/>
</dbReference>
<reference evidence="2" key="1">
    <citation type="submission" date="2016-07" db="EMBL/GenBank/DDBJ databases">
        <title>Microvirga ossetica sp. nov. a new species of rhizobia isolated from root nodules of the legume species Vicia alpestris Steven originated from North Ossetia region in the Caucasus.</title>
        <authorList>
            <person name="Safronova V.I."/>
            <person name="Kuznetsova I.G."/>
            <person name="Sazanova A.L."/>
            <person name="Belimov A."/>
            <person name="Andronov E."/>
            <person name="Osledkin Y.S."/>
            <person name="Onishchuk O.P."/>
            <person name="Kurchak O.N."/>
            <person name="Shaposhnikov A.I."/>
            <person name="Willems A."/>
            <person name="Tikhonovich I.A."/>
        </authorList>
    </citation>
    <scope>NUCLEOTIDE SEQUENCE [LARGE SCALE GENOMIC DNA]</scope>
    <source>
        <strain evidence="2">V5/3M</strain>
    </source>
</reference>
<protein>
    <submittedName>
        <fullName evidence="2">Uncharacterized protein</fullName>
    </submittedName>
</protein>
<dbReference type="EMBL" id="CP016616">
    <property type="protein sequence ID" value="ANY80370.1"/>
    <property type="molecule type" value="Genomic_DNA"/>
</dbReference>